<evidence type="ECO:0000313" key="1">
    <source>
        <dbReference type="EMBL" id="OAA71613.1"/>
    </source>
</evidence>
<dbReference type="Proteomes" id="UP000076744">
    <property type="component" value="Unassembled WGS sequence"/>
</dbReference>
<proteinExistence type="predicted"/>
<name>A0A168CP17_CORFA</name>
<dbReference type="STRING" id="1081104.A0A168CP17"/>
<reference evidence="1 2" key="1">
    <citation type="journal article" date="2016" name="Genome Biol. Evol.">
        <title>Divergent and convergent evolution of fungal pathogenicity.</title>
        <authorList>
            <person name="Shang Y."/>
            <person name="Xiao G."/>
            <person name="Zheng P."/>
            <person name="Cen K."/>
            <person name="Zhan S."/>
            <person name="Wang C."/>
        </authorList>
    </citation>
    <scope>NUCLEOTIDE SEQUENCE [LARGE SCALE GENOMIC DNA]</scope>
    <source>
        <strain evidence="1 2">ARSEF 2679</strain>
    </source>
</reference>
<organism evidence="1 2">
    <name type="scientific">Cordyceps fumosorosea (strain ARSEF 2679)</name>
    <name type="common">Isaria fumosorosea</name>
    <dbReference type="NCBI Taxonomy" id="1081104"/>
    <lineage>
        <taxon>Eukaryota</taxon>
        <taxon>Fungi</taxon>
        <taxon>Dikarya</taxon>
        <taxon>Ascomycota</taxon>
        <taxon>Pezizomycotina</taxon>
        <taxon>Sordariomycetes</taxon>
        <taxon>Hypocreomycetidae</taxon>
        <taxon>Hypocreales</taxon>
        <taxon>Cordycipitaceae</taxon>
        <taxon>Cordyceps</taxon>
    </lineage>
</organism>
<dbReference type="RefSeq" id="XP_018707494.1">
    <property type="nucleotide sequence ID" value="XM_018845771.1"/>
</dbReference>
<sequence length="361" mass="39618">METGFVNSTILERNSFLVHPFVPEPGAQNQCTFPPHFRLPQFSEVSSLILSRMKGNSTEPQTTLGQLSTSKADDASADELTLFLPGDFSNSAATGVKYVYDNDDSFETVGIDFSQESIPFRAPYEPIDENDTPAEAPEVSREEAIEAQRKSWLDALPEGVQPAKPELVGFPAGTEASASALTTYFSNKPKTDLLNILSFCDQLEPQLLVDVFVSVAKRHPGLPIFDSPDWEKKVREQEAANAAALDVAQARARAHQRPRHGHTLLNPRMRQRRKGVRKVVIKFTTTATTESAGKTVVVQEEETEDEEVLPPTWPRAGEGLYATLPPEDKDTLYLADEGDDEAFSHFLVDGLGNLTALAACG</sequence>
<accession>A0A168CP17</accession>
<keyword evidence="2" id="KW-1185">Reference proteome</keyword>
<gene>
    <name evidence="1" type="ORF">ISF_02164</name>
</gene>
<comment type="caution">
    <text evidence="1">The sequence shown here is derived from an EMBL/GenBank/DDBJ whole genome shotgun (WGS) entry which is preliminary data.</text>
</comment>
<dbReference type="AlphaFoldDB" id="A0A168CP17"/>
<dbReference type="OrthoDB" id="5863171at2759"/>
<evidence type="ECO:0000313" key="2">
    <source>
        <dbReference type="Proteomes" id="UP000076744"/>
    </source>
</evidence>
<dbReference type="EMBL" id="AZHB01000003">
    <property type="protein sequence ID" value="OAA71613.1"/>
    <property type="molecule type" value="Genomic_DNA"/>
</dbReference>
<protein>
    <submittedName>
        <fullName evidence="1">Uncharacterized protein</fullName>
    </submittedName>
</protein>
<dbReference type="GeneID" id="30018456"/>